<dbReference type="EMBL" id="GGEC01042047">
    <property type="protein sequence ID" value="MBX22531.1"/>
    <property type="molecule type" value="Transcribed_RNA"/>
</dbReference>
<evidence type="ECO:0000313" key="2">
    <source>
        <dbReference type="EMBL" id="MBX22531.1"/>
    </source>
</evidence>
<feature type="compositionally biased region" description="Polar residues" evidence="1">
    <location>
        <begin position="39"/>
        <end position="51"/>
    </location>
</feature>
<organism evidence="2">
    <name type="scientific">Rhizophora mucronata</name>
    <name type="common">Asiatic mangrove</name>
    <dbReference type="NCBI Taxonomy" id="61149"/>
    <lineage>
        <taxon>Eukaryota</taxon>
        <taxon>Viridiplantae</taxon>
        <taxon>Streptophyta</taxon>
        <taxon>Embryophyta</taxon>
        <taxon>Tracheophyta</taxon>
        <taxon>Spermatophyta</taxon>
        <taxon>Magnoliopsida</taxon>
        <taxon>eudicotyledons</taxon>
        <taxon>Gunneridae</taxon>
        <taxon>Pentapetalae</taxon>
        <taxon>rosids</taxon>
        <taxon>fabids</taxon>
        <taxon>Malpighiales</taxon>
        <taxon>Rhizophoraceae</taxon>
        <taxon>Rhizophora</taxon>
    </lineage>
</organism>
<evidence type="ECO:0000256" key="1">
    <source>
        <dbReference type="SAM" id="MobiDB-lite"/>
    </source>
</evidence>
<name>A0A2P2LX40_RHIMU</name>
<accession>A0A2P2LX40</accession>
<sequence length="65" mass="7267">MGPDSDYLKPCLAVTSDSQLHPHFFSTSQRRIERENAVQPLSRNITENKGTIQKLLPDKGLQATS</sequence>
<feature type="region of interest" description="Disordered" evidence="1">
    <location>
        <begin position="35"/>
        <end position="65"/>
    </location>
</feature>
<dbReference type="AlphaFoldDB" id="A0A2P2LX40"/>
<proteinExistence type="predicted"/>
<protein>
    <submittedName>
        <fullName evidence="2">Uncharacterized protein</fullName>
    </submittedName>
</protein>
<reference evidence="2" key="1">
    <citation type="submission" date="2018-02" db="EMBL/GenBank/DDBJ databases">
        <title>Rhizophora mucronata_Transcriptome.</title>
        <authorList>
            <person name="Meera S.P."/>
            <person name="Sreeshan A."/>
            <person name="Augustine A."/>
        </authorList>
    </citation>
    <scope>NUCLEOTIDE SEQUENCE</scope>
    <source>
        <tissue evidence="2">Leaf</tissue>
    </source>
</reference>